<dbReference type="EMBL" id="LXWW01000577">
    <property type="protein sequence ID" value="OAO11847.1"/>
    <property type="molecule type" value="Genomic_DNA"/>
</dbReference>
<protein>
    <submittedName>
        <fullName evidence="8">Transporter, major facilitator family</fullName>
    </submittedName>
</protein>
<feature type="transmembrane region" description="Helical" evidence="6">
    <location>
        <begin position="310"/>
        <end position="328"/>
    </location>
</feature>
<keyword evidence="2" id="KW-0813">Transport</keyword>
<dbReference type="InterPro" id="IPR036259">
    <property type="entry name" value="MFS_trans_sf"/>
</dbReference>
<accession>A0A196S701</accession>
<dbReference type="PANTHER" id="PTHR23504">
    <property type="entry name" value="MAJOR FACILITATOR SUPERFAMILY DOMAIN-CONTAINING PROTEIN 10"/>
    <property type="match status" value="1"/>
</dbReference>
<feature type="transmembrane region" description="Helical" evidence="6">
    <location>
        <begin position="446"/>
        <end position="465"/>
    </location>
</feature>
<dbReference type="InterPro" id="IPR011701">
    <property type="entry name" value="MFS"/>
</dbReference>
<dbReference type="AlphaFoldDB" id="A0A196S701"/>
<dbReference type="OrthoDB" id="26679at2759"/>
<keyword evidence="3 6" id="KW-0812">Transmembrane</keyword>
<evidence type="ECO:0000256" key="5">
    <source>
        <dbReference type="ARBA" id="ARBA00023136"/>
    </source>
</evidence>
<feature type="domain" description="Major facilitator superfamily (MFS) profile" evidence="7">
    <location>
        <begin position="14"/>
        <end position="470"/>
    </location>
</feature>
<proteinExistence type="predicted"/>
<keyword evidence="4 6" id="KW-1133">Transmembrane helix</keyword>
<evidence type="ECO:0000256" key="1">
    <source>
        <dbReference type="ARBA" id="ARBA00004141"/>
    </source>
</evidence>
<gene>
    <name evidence="8" type="ORF">AV274_6460</name>
</gene>
<feature type="transmembrane region" description="Helical" evidence="6">
    <location>
        <begin position="370"/>
        <end position="395"/>
    </location>
</feature>
<dbReference type="PANTHER" id="PTHR23504:SF15">
    <property type="entry name" value="MAJOR FACILITATOR SUPERFAMILY (MFS) PROFILE DOMAIN-CONTAINING PROTEIN"/>
    <property type="match status" value="1"/>
</dbReference>
<evidence type="ECO:0000259" key="7">
    <source>
        <dbReference type="PROSITE" id="PS50850"/>
    </source>
</evidence>
<comment type="caution">
    <text evidence="8">The sequence shown here is derived from an EMBL/GenBank/DDBJ whole genome shotgun (WGS) entry which is preliminary data.</text>
</comment>
<evidence type="ECO:0000256" key="3">
    <source>
        <dbReference type="ARBA" id="ARBA00022692"/>
    </source>
</evidence>
<feature type="transmembrane region" description="Helical" evidence="6">
    <location>
        <begin position="407"/>
        <end position="434"/>
    </location>
</feature>
<evidence type="ECO:0000256" key="6">
    <source>
        <dbReference type="SAM" id="Phobius"/>
    </source>
</evidence>
<dbReference type="PROSITE" id="PS50850">
    <property type="entry name" value="MFS"/>
    <property type="match status" value="1"/>
</dbReference>
<feature type="transmembrane region" description="Helical" evidence="6">
    <location>
        <begin position="54"/>
        <end position="75"/>
    </location>
</feature>
<comment type="subcellular location">
    <subcellularLocation>
        <location evidence="1">Membrane</location>
        <topology evidence="1">Multi-pass membrane protein</topology>
    </subcellularLocation>
</comment>
<dbReference type="SUPFAM" id="SSF103473">
    <property type="entry name" value="MFS general substrate transporter"/>
    <property type="match status" value="1"/>
</dbReference>
<feature type="transmembrane region" description="Helical" evidence="6">
    <location>
        <begin position="340"/>
        <end position="358"/>
    </location>
</feature>
<organism evidence="8 9">
    <name type="scientific">Blastocystis sp. subtype 1 (strain ATCC 50177 / NandII)</name>
    <dbReference type="NCBI Taxonomy" id="478820"/>
    <lineage>
        <taxon>Eukaryota</taxon>
        <taxon>Sar</taxon>
        <taxon>Stramenopiles</taxon>
        <taxon>Bigyra</taxon>
        <taxon>Opalozoa</taxon>
        <taxon>Opalinata</taxon>
        <taxon>Blastocystidae</taxon>
        <taxon>Blastocystis</taxon>
    </lineage>
</organism>
<dbReference type="GO" id="GO:0016020">
    <property type="term" value="C:membrane"/>
    <property type="evidence" value="ECO:0007669"/>
    <property type="project" value="UniProtKB-SubCell"/>
</dbReference>
<dbReference type="Gene3D" id="1.20.1250.20">
    <property type="entry name" value="MFS general substrate transporter like domains"/>
    <property type="match status" value="1"/>
</dbReference>
<feature type="transmembrane region" description="Helical" evidence="6">
    <location>
        <begin position="87"/>
        <end position="111"/>
    </location>
</feature>
<name>A0A196S701_BLAHN</name>
<dbReference type="GO" id="GO:0022857">
    <property type="term" value="F:transmembrane transporter activity"/>
    <property type="evidence" value="ECO:0007669"/>
    <property type="project" value="InterPro"/>
</dbReference>
<sequence>MTLQEEKGVLNWRIATVVLFIIFAEQLVCSMLYADSPFLIEEYFPGIDSKQIGHYAGYIVSMYNIGQIPGCLYWGWHADHFGRKHGLILVTILDGLLMIAFGFCTNFYAAITFRFLWGMSDGYLGICKTILSEICSPDMLPFTTGMTFVGFAIAGTLGPIIGGYMSDPEKLLAGLIERIPYLKKAPFAIPLSVCGFLSLICCIMTILWVDETLPEEERNKQQQMKADMKKQLSGILRKRDRCESLTTEEHVMIEMKSNNYWSMFKDPVIVITVLLYAFEGLIQTTYDTLLPVWLAADKSVGGFSMDKKDLAWVVSFVSPMQMATLLLFPVVSRLCSTQRSYIGMSFIQVAILACHPVVSTLNHISLQGVVAALYSVISSFHIIRSILFNAIFVLIANGCFQEFRAKAYCLSQVLAGLMRFVGPTLIPILFAWSIEKPRPFPLNYGLSMYCLALLTLVCIVMAWVLPKSVNEGKGSLYTEVENRMEKRRQEKAQEGLDAPLLENPVH</sequence>
<reference evidence="8 9" key="1">
    <citation type="submission" date="2016-05" db="EMBL/GenBank/DDBJ databases">
        <title>Nuclear genome of Blastocystis sp. subtype 1 NandII.</title>
        <authorList>
            <person name="Gentekaki E."/>
            <person name="Curtis B."/>
            <person name="Stairs C."/>
            <person name="Eme L."/>
            <person name="Herman E."/>
            <person name="Klimes V."/>
            <person name="Arias M.C."/>
            <person name="Elias M."/>
            <person name="Hilliou F."/>
            <person name="Klute M."/>
            <person name="Malik S.-B."/>
            <person name="Pightling A."/>
            <person name="Rachubinski R."/>
            <person name="Salas D."/>
            <person name="Schlacht A."/>
            <person name="Suga H."/>
            <person name="Archibald J."/>
            <person name="Ball S.G."/>
            <person name="Clark G."/>
            <person name="Dacks J."/>
            <person name="Van Der Giezen M."/>
            <person name="Tsaousis A."/>
            <person name="Roger A."/>
        </authorList>
    </citation>
    <scope>NUCLEOTIDE SEQUENCE [LARGE SCALE GENOMIC DNA]</scope>
    <source>
        <strain evidence="9">ATCC 50177 / NandII</strain>
    </source>
</reference>
<evidence type="ECO:0000256" key="4">
    <source>
        <dbReference type="ARBA" id="ARBA00022989"/>
    </source>
</evidence>
<dbReference type="Proteomes" id="UP000078348">
    <property type="component" value="Unassembled WGS sequence"/>
</dbReference>
<evidence type="ECO:0000313" key="9">
    <source>
        <dbReference type="Proteomes" id="UP000078348"/>
    </source>
</evidence>
<feature type="transmembrane region" description="Helical" evidence="6">
    <location>
        <begin position="146"/>
        <end position="166"/>
    </location>
</feature>
<keyword evidence="9" id="KW-1185">Reference proteome</keyword>
<evidence type="ECO:0000256" key="2">
    <source>
        <dbReference type="ARBA" id="ARBA00022448"/>
    </source>
</evidence>
<dbReference type="InterPro" id="IPR020846">
    <property type="entry name" value="MFS_dom"/>
</dbReference>
<evidence type="ECO:0000313" key="8">
    <source>
        <dbReference type="EMBL" id="OAO11847.1"/>
    </source>
</evidence>
<keyword evidence="5 6" id="KW-0472">Membrane</keyword>
<feature type="transmembrane region" description="Helical" evidence="6">
    <location>
        <begin position="12"/>
        <end position="34"/>
    </location>
</feature>
<feature type="transmembrane region" description="Helical" evidence="6">
    <location>
        <begin position="187"/>
        <end position="209"/>
    </location>
</feature>
<dbReference type="Pfam" id="PF07690">
    <property type="entry name" value="MFS_1"/>
    <property type="match status" value="1"/>
</dbReference>